<gene>
    <name evidence="4" type="ORF">H7849_08630</name>
</gene>
<reference evidence="4 5" key="1">
    <citation type="submission" date="2020-08" db="EMBL/GenBank/DDBJ databases">
        <title>Edaphobacter telluris sp. nov. and Acidobacterium dinghuensis sp. nov., two acidobacteria isolated from forest soil.</title>
        <authorList>
            <person name="Fu J."/>
            <person name="Qiu L."/>
        </authorList>
    </citation>
    <scope>NUCLEOTIDE SEQUENCE [LARGE SCALE GENOMIC DNA]</scope>
    <source>
        <strain evidence="4">4Y35</strain>
    </source>
</reference>
<dbReference type="InterPro" id="IPR011006">
    <property type="entry name" value="CheY-like_superfamily"/>
</dbReference>
<dbReference type="GO" id="GO:0000156">
    <property type="term" value="F:phosphorelay response regulator activity"/>
    <property type="evidence" value="ECO:0007669"/>
    <property type="project" value="InterPro"/>
</dbReference>
<dbReference type="SUPFAM" id="SSF52172">
    <property type="entry name" value="CheY-like"/>
    <property type="match status" value="1"/>
</dbReference>
<evidence type="ECO:0000259" key="3">
    <source>
        <dbReference type="PROSITE" id="PS50930"/>
    </source>
</evidence>
<feature type="modified residue" description="4-aspartylphosphate" evidence="1">
    <location>
        <position position="55"/>
    </location>
</feature>
<dbReference type="Gene3D" id="2.40.50.1020">
    <property type="entry name" value="LytTr DNA-binding domain"/>
    <property type="match status" value="1"/>
</dbReference>
<dbReference type="PANTHER" id="PTHR37299:SF1">
    <property type="entry name" value="STAGE 0 SPORULATION PROTEIN A HOMOLOG"/>
    <property type="match status" value="1"/>
</dbReference>
<evidence type="ECO:0000256" key="1">
    <source>
        <dbReference type="PROSITE-ProRule" id="PRU00169"/>
    </source>
</evidence>
<dbReference type="PROSITE" id="PS50110">
    <property type="entry name" value="RESPONSE_REGULATORY"/>
    <property type="match status" value="1"/>
</dbReference>
<feature type="domain" description="Response regulatory" evidence="2">
    <location>
        <begin position="4"/>
        <end position="117"/>
    </location>
</feature>
<dbReference type="Pfam" id="PF04397">
    <property type="entry name" value="LytTR"/>
    <property type="match status" value="1"/>
</dbReference>
<evidence type="ECO:0000313" key="5">
    <source>
        <dbReference type="Proteomes" id="UP000515312"/>
    </source>
</evidence>
<dbReference type="PROSITE" id="PS50930">
    <property type="entry name" value="HTH_LYTTR"/>
    <property type="match status" value="1"/>
</dbReference>
<dbReference type="PANTHER" id="PTHR37299">
    <property type="entry name" value="TRANSCRIPTIONAL REGULATOR-RELATED"/>
    <property type="match status" value="1"/>
</dbReference>
<dbReference type="Gene3D" id="3.40.50.2300">
    <property type="match status" value="1"/>
</dbReference>
<feature type="domain" description="HTH LytTR-type" evidence="3">
    <location>
        <begin position="151"/>
        <end position="255"/>
    </location>
</feature>
<dbReference type="InterPro" id="IPR001789">
    <property type="entry name" value="Sig_transdc_resp-reg_receiver"/>
</dbReference>
<dbReference type="Proteomes" id="UP000515312">
    <property type="component" value="Chromosome"/>
</dbReference>
<dbReference type="AlphaFoldDB" id="A0A7G8BN36"/>
<dbReference type="EMBL" id="CP060394">
    <property type="protein sequence ID" value="QNI33956.1"/>
    <property type="molecule type" value="Genomic_DNA"/>
</dbReference>
<proteinExistence type="predicted"/>
<sequence>MTYRAIVIDDEPLARRGIISRLRPYPQFEVVGECGNGEDALAAISEHHPHLIFLDVQMPEMDGFEMLEQLAPDERPAVIFLTAFDQYALRAFDVHAADYLLKPIDDVRFTEAIDRVQRLLQMEKDNTLGERLESLLSDLHAKRPSGNQQRFAIRNGRRVFFITANEVEWIEAQGDYAALHVNGKTHLLREPLHILERRLDASTFIRIHRSTIVRLDRISEMQALANRDCLLRLKDGTTLRVSRSYSDRLQEALSGV</sequence>
<dbReference type="InterPro" id="IPR007492">
    <property type="entry name" value="LytTR_DNA-bd_dom"/>
</dbReference>
<dbReference type="SMART" id="SM00850">
    <property type="entry name" value="LytTR"/>
    <property type="match status" value="1"/>
</dbReference>
<organism evidence="4 5">
    <name type="scientific">Alloacidobacterium dinghuense</name>
    <dbReference type="NCBI Taxonomy" id="2763107"/>
    <lineage>
        <taxon>Bacteria</taxon>
        <taxon>Pseudomonadati</taxon>
        <taxon>Acidobacteriota</taxon>
        <taxon>Terriglobia</taxon>
        <taxon>Terriglobales</taxon>
        <taxon>Acidobacteriaceae</taxon>
        <taxon>Alloacidobacterium</taxon>
    </lineage>
</organism>
<evidence type="ECO:0000259" key="2">
    <source>
        <dbReference type="PROSITE" id="PS50110"/>
    </source>
</evidence>
<keyword evidence="5" id="KW-1185">Reference proteome</keyword>
<dbReference type="SMART" id="SM00448">
    <property type="entry name" value="REC"/>
    <property type="match status" value="1"/>
</dbReference>
<accession>A0A7G8BN36</accession>
<dbReference type="RefSeq" id="WP_186745729.1">
    <property type="nucleotide sequence ID" value="NZ_CP060394.1"/>
</dbReference>
<name>A0A7G8BN36_9BACT</name>
<dbReference type="Pfam" id="PF00072">
    <property type="entry name" value="Response_reg"/>
    <property type="match status" value="1"/>
</dbReference>
<protein>
    <submittedName>
        <fullName evidence="4">Response regulator</fullName>
    </submittedName>
</protein>
<evidence type="ECO:0000313" key="4">
    <source>
        <dbReference type="EMBL" id="QNI33956.1"/>
    </source>
</evidence>
<keyword evidence="1" id="KW-0597">Phosphoprotein</keyword>
<dbReference type="KEGG" id="adin:H7849_08630"/>
<dbReference type="InterPro" id="IPR046947">
    <property type="entry name" value="LytR-like"/>
</dbReference>
<dbReference type="GO" id="GO:0003677">
    <property type="term" value="F:DNA binding"/>
    <property type="evidence" value="ECO:0007669"/>
    <property type="project" value="InterPro"/>
</dbReference>